<dbReference type="AlphaFoldDB" id="Q676Z6"/>
<evidence type="ECO:0000313" key="4">
    <source>
        <dbReference type="EMBL" id="AAT08728.1"/>
    </source>
</evidence>
<dbReference type="PANTHER" id="PTHR31458:SF2">
    <property type="entry name" value="POLYGALACTURONASE 1 BETA-LIKE PROTEIN 2"/>
    <property type="match status" value="1"/>
</dbReference>
<keyword evidence="2" id="KW-0325">Glycoprotein</keyword>
<accession>Q676Z6</accession>
<evidence type="ECO:0000259" key="3">
    <source>
        <dbReference type="PROSITE" id="PS51277"/>
    </source>
</evidence>
<reference evidence="4" key="1">
    <citation type="submission" date="2003-08" db="EMBL/GenBank/DDBJ databases">
        <title>Hyacinthus orientalis polygalacturonase isoenzyme 1 beta subunit -related mRNA.</title>
        <authorList>
            <person name="Fan J.H."/>
            <person name="Ma Y."/>
            <person name="Zhang X.S."/>
        </authorList>
    </citation>
    <scope>NUCLEOTIDE SEQUENCE</scope>
    <source>
        <tissue evidence="4">Petal of regenerated floral bud</tissue>
    </source>
</reference>
<dbReference type="InterPro" id="IPR051897">
    <property type="entry name" value="PG-associated_BURP"/>
</dbReference>
<organism evidence="4">
    <name type="scientific">Hyacinthus orientalis</name>
    <name type="common">Common hyacinth</name>
    <dbReference type="NCBI Taxonomy" id="82025"/>
    <lineage>
        <taxon>Eukaryota</taxon>
        <taxon>Viridiplantae</taxon>
        <taxon>Streptophyta</taxon>
        <taxon>Embryophyta</taxon>
        <taxon>Tracheophyta</taxon>
        <taxon>Spermatophyta</taxon>
        <taxon>Magnoliopsida</taxon>
        <taxon>Liliopsida</taxon>
        <taxon>Asparagales</taxon>
        <taxon>Hyacinthaceae</taxon>
        <taxon>Hyacinthoideae</taxon>
        <taxon>Hyacintheae</taxon>
        <taxon>Hyacinthus</taxon>
    </lineage>
</organism>
<sequence>DRLCSYFSGEPRAALQPEAQTAPFGGEATFCWVKRKLQTGASWAMLFHATRQHSHTYCIDVTTCPKLNSMSLRILDPETRETVSAATAICHFDTSVWSPSHVTFTTLGFEQGLEVCHWVFPGAMAWNAAAE</sequence>
<proteinExistence type="evidence at transcript level"/>
<dbReference type="Pfam" id="PF03181">
    <property type="entry name" value="BURP"/>
    <property type="match status" value="1"/>
</dbReference>
<feature type="domain" description="BURP" evidence="3">
    <location>
        <begin position="1"/>
        <end position="129"/>
    </location>
</feature>
<dbReference type="InterPro" id="IPR004873">
    <property type="entry name" value="BURP_dom"/>
</dbReference>
<name>Q676Z6_HYAOR</name>
<dbReference type="PANTHER" id="PTHR31458">
    <property type="entry name" value="POLYGALACTURONASE 1 BETA-LIKE PROTEIN 2"/>
    <property type="match status" value="1"/>
</dbReference>
<keyword evidence="1" id="KW-0732">Signal</keyword>
<dbReference type="EMBL" id="AY389651">
    <property type="protein sequence ID" value="AAT08728.1"/>
    <property type="molecule type" value="mRNA"/>
</dbReference>
<evidence type="ECO:0000256" key="1">
    <source>
        <dbReference type="ARBA" id="ARBA00022729"/>
    </source>
</evidence>
<dbReference type="PROSITE" id="PS51277">
    <property type="entry name" value="BURP"/>
    <property type="match status" value="1"/>
</dbReference>
<feature type="non-terminal residue" evidence="4">
    <location>
        <position position="1"/>
    </location>
</feature>
<protein>
    <submittedName>
        <fullName evidence="4">Polygalacturonase isoenzyme 1 beta subunit</fullName>
    </submittedName>
</protein>
<evidence type="ECO:0000256" key="2">
    <source>
        <dbReference type="ARBA" id="ARBA00023180"/>
    </source>
</evidence>